<evidence type="ECO:0000313" key="7">
    <source>
        <dbReference type="EMBL" id="AJR08106.1"/>
    </source>
</evidence>
<dbReference type="GO" id="GO:0071596">
    <property type="term" value="P:ubiquitin-dependent protein catabolic process via the N-end rule pathway"/>
    <property type="evidence" value="ECO:0007669"/>
    <property type="project" value="InterPro"/>
</dbReference>
<dbReference type="KEGG" id="pgb:H744_2c1428"/>
<dbReference type="GO" id="GO:0005737">
    <property type="term" value="C:cytoplasm"/>
    <property type="evidence" value="ECO:0007669"/>
    <property type="project" value="UniProtKB-SubCell"/>
</dbReference>
<protein>
    <recommendedName>
        <fullName evidence="4">Aspartate/glutamate leucyltransferase</fullName>
        <ecNumber evidence="4">2.3.2.29</ecNumber>
    </recommendedName>
</protein>
<proteinExistence type="inferred from homology"/>
<dbReference type="Pfam" id="PF04377">
    <property type="entry name" value="ATE_C"/>
    <property type="match status" value="1"/>
</dbReference>
<dbReference type="NCBIfam" id="NF002345">
    <property type="entry name" value="PRK01305.2-2"/>
    <property type="match status" value="1"/>
</dbReference>
<dbReference type="HAMAP" id="MF_00689">
    <property type="entry name" value="Bpt"/>
    <property type="match status" value="1"/>
</dbReference>
<dbReference type="PIRSF" id="PIRSF037208">
    <property type="entry name" value="ATE_pro_prd"/>
    <property type="match status" value="1"/>
</dbReference>
<evidence type="ECO:0000256" key="2">
    <source>
        <dbReference type="ARBA" id="ARBA00022679"/>
    </source>
</evidence>
<dbReference type="PATRIC" id="fig|658445.3.peg.3336"/>
<reference evidence="7 8" key="1">
    <citation type="submission" date="2013-05" db="EMBL/GenBank/DDBJ databases">
        <title>Complete genome sequence of the lipase-producing bacterium Photobacterium gaetbulicola Gung47.</title>
        <authorList>
            <person name="Kim Y.-O."/>
        </authorList>
    </citation>
    <scope>NUCLEOTIDE SEQUENCE [LARGE SCALE GENOMIC DNA]</scope>
    <source>
        <strain evidence="7 8">Gung47</strain>
    </source>
</reference>
<keyword evidence="8" id="KW-1185">Reference proteome</keyword>
<dbReference type="Pfam" id="PF04376">
    <property type="entry name" value="ATE_N"/>
    <property type="match status" value="1"/>
</dbReference>
<feature type="domain" description="N-end aminoacyl transferase N-terminal" evidence="5">
    <location>
        <begin position="17"/>
        <end position="87"/>
    </location>
</feature>
<dbReference type="GO" id="GO:0008914">
    <property type="term" value="F:leucyl-tRNA--protein transferase activity"/>
    <property type="evidence" value="ECO:0007669"/>
    <property type="project" value="UniProtKB-UniRule"/>
</dbReference>
<dbReference type="InterPro" id="IPR007471">
    <property type="entry name" value="N-end_Aminoacyl_Trfase_N"/>
</dbReference>
<dbReference type="EMBL" id="CP005974">
    <property type="protein sequence ID" value="AJR08106.1"/>
    <property type="molecule type" value="Genomic_DNA"/>
</dbReference>
<dbReference type="InterPro" id="IPR017138">
    <property type="entry name" value="Asp_Glu_LeuTrfase"/>
</dbReference>
<evidence type="ECO:0000259" key="6">
    <source>
        <dbReference type="Pfam" id="PF04377"/>
    </source>
</evidence>
<dbReference type="InterPro" id="IPR016181">
    <property type="entry name" value="Acyl_CoA_acyltransferase"/>
</dbReference>
<dbReference type="HOGENOM" id="CLU_077607_0_0_6"/>
<dbReference type="PANTHER" id="PTHR21367:SF1">
    <property type="entry name" value="ARGINYL-TRNA--PROTEIN TRANSFERASE 1"/>
    <property type="match status" value="1"/>
</dbReference>
<organism evidence="7 8">
    <name type="scientific">Photobacterium gaetbulicola Gung47</name>
    <dbReference type="NCBI Taxonomy" id="658445"/>
    <lineage>
        <taxon>Bacteria</taxon>
        <taxon>Pseudomonadati</taxon>
        <taxon>Pseudomonadota</taxon>
        <taxon>Gammaproteobacteria</taxon>
        <taxon>Vibrionales</taxon>
        <taxon>Vibrionaceae</taxon>
        <taxon>Photobacterium</taxon>
    </lineage>
</organism>
<evidence type="ECO:0000259" key="5">
    <source>
        <dbReference type="Pfam" id="PF04376"/>
    </source>
</evidence>
<evidence type="ECO:0000313" key="8">
    <source>
        <dbReference type="Proteomes" id="UP000032303"/>
    </source>
</evidence>
<comment type="function">
    <text evidence="4">Functions in the N-end rule pathway of protein degradation where it conjugates Leu from its aminoacyl-tRNA to the N-termini of proteins containing an N-terminal aspartate or glutamate.</text>
</comment>
<keyword evidence="3 4" id="KW-0012">Acyltransferase</keyword>
<keyword evidence="2 4" id="KW-0808">Transferase</keyword>
<sequence>MTSINKLPLRIGLTPESTCSYLPDQTEQLGVVMDHHWLTPAGYGVLLASGYRRSGNAVYKPMCQQCSACVPLRVDCPAFRPSKSQKRQRNQMARLRWEFKTELDPGWYPLYARYITQRHADGSMYPPNKAQFFEFCTAPWMDTRFLHVYQDEQLIAIAVTDVFEDAMSAVYSFFEPDSTLSLGTLCVLYQIQYCQRSGRRWLYPGYQIDQCQAMNYKIRFRPCEKLTAHGWQRFDEN</sequence>
<comment type="catalytic activity">
    <reaction evidence="4">
        <text>N-terminal L-aspartyl-[protein] + L-leucyl-tRNA(Leu) = N-terminal L-leucyl-L-aspartyl-[protein] + tRNA(Leu) + H(+)</text>
        <dbReference type="Rhea" id="RHEA:50420"/>
        <dbReference type="Rhea" id="RHEA-COMP:9613"/>
        <dbReference type="Rhea" id="RHEA-COMP:9622"/>
        <dbReference type="Rhea" id="RHEA-COMP:12669"/>
        <dbReference type="Rhea" id="RHEA-COMP:12674"/>
        <dbReference type="ChEBI" id="CHEBI:15378"/>
        <dbReference type="ChEBI" id="CHEBI:64720"/>
        <dbReference type="ChEBI" id="CHEBI:78442"/>
        <dbReference type="ChEBI" id="CHEBI:78494"/>
        <dbReference type="ChEBI" id="CHEBI:133042"/>
        <dbReference type="EC" id="2.3.2.29"/>
    </reaction>
</comment>
<comment type="catalytic activity">
    <reaction evidence="4">
        <text>N-terminal L-glutamyl-[protein] + L-leucyl-tRNA(Leu) = N-terminal L-leucyl-L-glutamyl-[protein] + tRNA(Leu) + H(+)</text>
        <dbReference type="Rhea" id="RHEA:50412"/>
        <dbReference type="Rhea" id="RHEA-COMP:9613"/>
        <dbReference type="Rhea" id="RHEA-COMP:9622"/>
        <dbReference type="Rhea" id="RHEA-COMP:12664"/>
        <dbReference type="Rhea" id="RHEA-COMP:12668"/>
        <dbReference type="ChEBI" id="CHEBI:15378"/>
        <dbReference type="ChEBI" id="CHEBI:64721"/>
        <dbReference type="ChEBI" id="CHEBI:78442"/>
        <dbReference type="ChEBI" id="CHEBI:78494"/>
        <dbReference type="ChEBI" id="CHEBI:133041"/>
        <dbReference type="EC" id="2.3.2.29"/>
    </reaction>
</comment>
<dbReference type="EC" id="2.3.2.29" evidence="4"/>
<dbReference type="PANTHER" id="PTHR21367">
    <property type="entry name" value="ARGININE-TRNA-PROTEIN TRANSFERASE 1"/>
    <property type="match status" value="1"/>
</dbReference>
<dbReference type="AlphaFoldDB" id="A0A0C5W962"/>
<evidence type="ECO:0000256" key="3">
    <source>
        <dbReference type="ARBA" id="ARBA00023315"/>
    </source>
</evidence>
<feature type="domain" description="N-end rule aminoacyl transferase C-terminal" evidence="6">
    <location>
        <begin position="108"/>
        <end position="226"/>
    </location>
</feature>
<name>A0A0C5W962_9GAMM</name>
<comment type="similarity">
    <text evidence="4">Belongs to the R-transferase family. Bpt subfamily.</text>
</comment>
<accession>A0A0C5W962</accession>
<evidence type="ECO:0000256" key="4">
    <source>
        <dbReference type="HAMAP-Rule" id="MF_00689"/>
    </source>
</evidence>
<dbReference type="InterPro" id="IPR030700">
    <property type="entry name" value="N-end_Aminoacyl_Trfase"/>
</dbReference>
<dbReference type="NCBIfam" id="NF002342">
    <property type="entry name" value="PRK01305.1-3"/>
    <property type="match status" value="1"/>
</dbReference>
<dbReference type="InterPro" id="IPR007472">
    <property type="entry name" value="N-end_Aminoacyl_Trfase_C"/>
</dbReference>
<gene>
    <name evidence="4" type="primary">bpt</name>
    <name evidence="7" type="ORF">H744_2c1428</name>
</gene>
<dbReference type="Proteomes" id="UP000032303">
    <property type="component" value="Chromosome 2"/>
</dbReference>
<dbReference type="GO" id="GO:0004057">
    <property type="term" value="F:arginyl-tRNA--protein transferase activity"/>
    <property type="evidence" value="ECO:0007669"/>
    <property type="project" value="InterPro"/>
</dbReference>
<dbReference type="SUPFAM" id="SSF55729">
    <property type="entry name" value="Acyl-CoA N-acyltransferases (Nat)"/>
    <property type="match status" value="1"/>
</dbReference>
<evidence type="ECO:0000256" key="1">
    <source>
        <dbReference type="ARBA" id="ARBA00022490"/>
    </source>
</evidence>
<dbReference type="STRING" id="658445.H744_2c1428"/>
<comment type="subcellular location">
    <subcellularLocation>
        <location evidence="4">Cytoplasm</location>
    </subcellularLocation>
</comment>
<keyword evidence="1 4" id="KW-0963">Cytoplasm</keyword>
<dbReference type="NCBIfam" id="NF002346">
    <property type="entry name" value="PRK01305.2-3"/>
    <property type="match status" value="1"/>
</dbReference>